<dbReference type="Pfam" id="PF02470">
    <property type="entry name" value="MlaD"/>
    <property type="match status" value="1"/>
</dbReference>
<evidence type="ECO:0000313" key="4">
    <source>
        <dbReference type="Proteomes" id="UP000290092"/>
    </source>
</evidence>
<dbReference type="Proteomes" id="UP000290092">
    <property type="component" value="Unassembled WGS sequence"/>
</dbReference>
<dbReference type="RefSeq" id="WP_114840779.1">
    <property type="nucleotide sequence ID" value="NZ_CP031219.1"/>
</dbReference>
<sequence length="307" mass="34795">MDTKIDFFKIGLFVVTLFFLLLGFIFWLGKYGISQEKEDSYIIYFKESVSGLNVDSPVKFKGVEVGRIDDIKINPKNSEEIQITIKIKKDTPIKQDNFATLGTLGLTGLKYIELKGGNKQSELLKKNSEGLKIIASKTSVLTSLENSSEDITKELKESLIQIRKLFNNDNLKEFSQILVHTKNSLKNSEEFTNYLIQKEQHLNNMIDNIIHLTSVSSNSFETMQDAALSVKDSANKVKELSNTILLEFNKGTYDLKAISFESFNKLNNVLEQMEDTLINTQTLIENLKDSPSDILFKEKVEKLGPGE</sequence>
<accession>A0AAX2AHR7</accession>
<evidence type="ECO:0000259" key="2">
    <source>
        <dbReference type="Pfam" id="PF02470"/>
    </source>
</evidence>
<gene>
    <name evidence="3" type="ORF">CP985_06970</name>
</gene>
<reference evidence="3 4" key="1">
    <citation type="submission" date="2017-09" db="EMBL/GenBank/DDBJ databases">
        <title>Genomics of the genus Arcobacter.</title>
        <authorList>
            <person name="Perez-Cataluna A."/>
            <person name="Figueras M.J."/>
            <person name="Salas-Masso N."/>
        </authorList>
    </citation>
    <scope>NUCLEOTIDE SEQUENCE [LARGE SCALE GENOMIC DNA]</scope>
    <source>
        <strain evidence="3 4">CECT 7386</strain>
    </source>
</reference>
<dbReference type="InterPro" id="IPR003399">
    <property type="entry name" value="Mce/MlaD"/>
</dbReference>
<dbReference type="PANTHER" id="PTHR36698">
    <property type="entry name" value="BLL5892 PROTEIN"/>
    <property type="match status" value="1"/>
</dbReference>
<feature type="transmembrane region" description="Helical" evidence="1">
    <location>
        <begin position="7"/>
        <end position="28"/>
    </location>
</feature>
<organism evidence="3 4">
    <name type="scientific">Malaciobacter mytili LMG 24559</name>
    <dbReference type="NCBI Taxonomy" id="1032238"/>
    <lineage>
        <taxon>Bacteria</taxon>
        <taxon>Pseudomonadati</taxon>
        <taxon>Campylobacterota</taxon>
        <taxon>Epsilonproteobacteria</taxon>
        <taxon>Campylobacterales</taxon>
        <taxon>Arcobacteraceae</taxon>
        <taxon>Malaciobacter</taxon>
    </lineage>
</organism>
<name>A0AAX2AHR7_9BACT</name>
<keyword evidence="1" id="KW-0472">Membrane</keyword>
<dbReference type="PANTHER" id="PTHR36698:SF2">
    <property type="entry name" value="MCE_MLAD DOMAIN-CONTAINING PROTEIN"/>
    <property type="match status" value="1"/>
</dbReference>
<evidence type="ECO:0000256" key="1">
    <source>
        <dbReference type="SAM" id="Phobius"/>
    </source>
</evidence>
<keyword evidence="4" id="KW-1185">Reference proteome</keyword>
<comment type="caution">
    <text evidence="3">The sequence shown here is derived from an EMBL/GenBank/DDBJ whole genome shotgun (WGS) entry which is preliminary data.</text>
</comment>
<dbReference type="AlphaFoldDB" id="A0AAX2AHR7"/>
<keyword evidence="1" id="KW-1133">Transmembrane helix</keyword>
<evidence type="ECO:0000313" key="3">
    <source>
        <dbReference type="EMBL" id="RXK15741.1"/>
    </source>
</evidence>
<feature type="domain" description="Mce/MlaD" evidence="2">
    <location>
        <begin position="41"/>
        <end position="117"/>
    </location>
</feature>
<protein>
    <submittedName>
        <fullName evidence="3">ABC transporter substrate-binding protein</fullName>
    </submittedName>
</protein>
<keyword evidence="1" id="KW-0812">Transmembrane</keyword>
<proteinExistence type="predicted"/>
<dbReference type="EMBL" id="NXID01000022">
    <property type="protein sequence ID" value="RXK15741.1"/>
    <property type="molecule type" value="Genomic_DNA"/>
</dbReference>
<dbReference type="KEGG" id="amyt:AMYT_0279"/>